<name>A0AAV5LGC5_9ROSI</name>
<proteinExistence type="predicted"/>
<evidence type="ECO:0000256" key="1">
    <source>
        <dbReference type="SAM" id="MobiDB-lite"/>
    </source>
</evidence>
<keyword evidence="3" id="KW-1185">Reference proteome</keyword>
<organism evidence="2 3">
    <name type="scientific">Rubroshorea leprosula</name>
    <dbReference type="NCBI Taxonomy" id="152421"/>
    <lineage>
        <taxon>Eukaryota</taxon>
        <taxon>Viridiplantae</taxon>
        <taxon>Streptophyta</taxon>
        <taxon>Embryophyta</taxon>
        <taxon>Tracheophyta</taxon>
        <taxon>Spermatophyta</taxon>
        <taxon>Magnoliopsida</taxon>
        <taxon>eudicotyledons</taxon>
        <taxon>Gunneridae</taxon>
        <taxon>Pentapetalae</taxon>
        <taxon>rosids</taxon>
        <taxon>malvids</taxon>
        <taxon>Malvales</taxon>
        <taxon>Dipterocarpaceae</taxon>
        <taxon>Rubroshorea</taxon>
    </lineage>
</organism>
<gene>
    <name evidence="2" type="ORF">SLEP1_g44288</name>
</gene>
<accession>A0AAV5LGC5</accession>
<feature type="region of interest" description="Disordered" evidence="1">
    <location>
        <begin position="259"/>
        <end position="285"/>
    </location>
</feature>
<comment type="caution">
    <text evidence="2">The sequence shown here is derived from an EMBL/GenBank/DDBJ whole genome shotgun (WGS) entry which is preliminary data.</text>
</comment>
<reference evidence="2 3" key="1">
    <citation type="journal article" date="2021" name="Commun. Biol.">
        <title>The genome of Shorea leprosula (Dipterocarpaceae) highlights the ecological relevance of drought in aseasonal tropical rainforests.</title>
        <authorList>
            <person name="Ng K.K.S."/>
            <person name="Kobayashi M.J."/>
            <person name="Fawcett J.A."/>
            <person name="Hatakeyama M."/>
            <person name="Paape T."/>
            <person name="Ng C.H."/>
            <person name="Ang C.C."/>
            <person name="Tnah L.H."/>
            <person name="Lee C.T."/>
            <person name="Nishiyama T."/>
            <person name="Sese J."/>
            <person name="O'Brien M.J."/>
            <person name="Copetti D."/>
            <person name="Mohd Noor M.I."/>
            <person name="Ong R.C."/>
            <person name="Putra M."/>
            <person name="Sireger I.Z."/>
            <person name="Indrioko S."/>
            <person name="Kosugi Y."/>
            <person name="Izuno A."/>
            <person name="Isagi Y."/>
            <person name="Lee S.L."/>
            <person name="Shimizu K.K."/>
        </authorList>
    </citation>
    <scope>NUCLEOTIDE SEQUENCE [LARGE SCALE GENOMIC DNA]</scope>
    <source>
        <strain evidence="2">214</strain>
    </source>
</reference>
<protein>
    <submittedName>
        <fullName evidence="2">Uncharacterized protein</fullName>
    </submittedName>
</protein>
<feature type="compositionally biased region" description="Basic and acidic residues" evidence="1">
    <location>
        <begin position="276"/>
        <end position="285"/>
    </location>
</feature>
<dbReference type="AlphaFoldDB" id="A0AAV5LGC5"/>
<evidence type="ECO:0000313" key="3">
    <source>
        <dbReference type="Proteomes" id="UP001054252"/>
    </source>
</evidence>
<dbReference type="Proteomes" id="UP001054252">
    <property type="component" value="Unassembled WGS sequence"/>
</dbReference>
<dbReference type="PANTHER" id="PTHR47481:SF42">
    <property type="entry name" value="RHO GTPASE-ACTIVATING PROTEIN GACK-LIKE"/>
    <property type="match status" value="1"/>
</dbReference>
<sequence length="298" mass="32477">MVFQVLAGLDSEYSVAKRTIPQRNPFPSFLELHSLLLLEEATLLLEAANRDTQLVIASSNPQLLHLSHHPHATTNLPTPPVSSIASWDTFSGSRGHFWGNRGRSYGGHRRHGISTGSGCGFDFSGGHNAVPSRVLLTLLPTPSIPAGGSQHYPISCQLCQQLNHQARDCPLLTIWPTPASPSPHPTLFASSPNSSWYIDSGCEKVLEAIGFVVVDEIGKMGRIGDAEPVRLKIEGHWIPLEIGIGLSREVIEELDIGAGDTDIGGGEEIDSVDMGKTQDRQHIKQEEKETLEDAWCWT</sequence>
<dbReference type="PANTHER" id="PTHR47481">
    <property type="match status" value="1"/>
</dbReference>
<evidence type="ECO:0000313" key="2">
    <source>
        <dbReference type="EMBL" id="GKV36120.1"/>
    </source>
</evidence>
<dbReference type="EMBL" id="BPVZ01000115">
    <property type="protein sequence ID" value="GKV36120.1"/>
    <property type="molecule type" value="Genomic_DNA"/>
</dbReference>